<dbReference type="AlphaFoldDB" id="A8X955"/>
<gene>
    <name evidence="2 4" type="ORF">CBG09419</name>
    <name evidence="2" type="ORF">CBG_09419</name>
</gene>
<dbReference type="HOGENOM" id="CLU_1679583_0_0_1"/>
<proteinExistence type="predicted"/>
<keyword evidence="3" id="KW-1185">Reference proteome</keyword>
<accession>A8X955</accession>
<keyword evidence="1" id="KW-0812">Transmembrane</keyword>
<feature type="transmembrane region" description="Helical" evidence="1">
    <location>
        <begin position="100"/>
        <end position="121"/>
    </location>
</feature>
<dbReference type="KEGG" id="cbr:CBG_09419"/>
<dbReference type="RefSeq" id="XP_045094053.1">
    <property type="nucleotide sequence ID" value="XM_045237694.1"/>
</dbReference>
<dbReference type="FunCoup" id="A8X955">
    <property type="interactions" value="1374"/>
</dbReference>
<feature type="transmembrane region" description="Helical" evidence="1">
    <location>
        <begin position="12"/>
        <end position="36"/>
    </location>
</feature>
<dbReference type="eggNOG" id="ENOG502TFGI">
    <property type="taxonomic scope" value="Eukaryota"/>
</dbReference>
<dbReference type="Proteomes" id="UP000008549">
    <property type="component" value="Unassembled WGS sequence"/>
</dbReference>
<keyword evidence="1" id="KW-0472">Membrane</keyword>
<reference evidence="2 3" key="1">
    <citation type="journal article" date="2003" name="PLoS Biol.">
        <title>The genome sequence of Caenorhabditis briggsae: a platform for comparative genomics.</title>
        <authorList>
            <person name="Stein L.D."/>
            <person name="Bao Z."/>
            <person name="Blasiar D."/>
            <person name="Blumenthal T."/>
            <person name="Brent M.R."/>
            <person name="Chen N."/>
            <person name="Chinwalla A."/>
            <person name="Clarke L."/>
            <person name="Clee C."/>
            <person name="Coghlan A."/>
            <person name="Coulson A."/>
            <person name="D'Eustachio P."/>
            <person name="Fitch D.H."/>
            <person name="Fulton L.A."/>
            <person name="Fulton R.E."/>
            <person name="Griffiths-Jones S."/>
            <person name="Harris T.W."/>
            <person name="Hillier L.W."/>
            <person name="Kamath R."/>
            <person name="Kuwabara P.E."/>
            <person name="Mardis E.R."/>
            <person name="Marra M.A."/>
            <person name="Miner T.L."/>
            <person name="Minx P."/>
            <person name="Mullikin J.C."/>
            <person name="Plumb R.W."/>
            <person name="Rogers J."/>
            <person name="Schein J.E."/>
            <person name="Sohrmann M."/>
            <person name="Spieth J."/>
            <person name="Stajich J.E."/>
            <person name="Wei C."/>
            <person name="Willey D."/>
            <person name="Wilson R.K."/>
            <person name="Durbin R."/>
            <person name="Waterston R.H."/>
        </authorList>
    </citation>
    <scope>NUCLEOTIDE SEQUENCE [LARGE SCALE GENOMIC DNA]</scope>
    <source>
        <strain evidence="2 3">AF16</strain>
    </source>
</reference>
<dbReference type="EMBL" id="HE600954">
    <property type="protein sequence ID" value="CAP29167.2"/>
    <property type="molecule type" value="Genomic_DNA"/>
</dbReference>
<reference evidence="2 3" key="2">
    <citation type="journal article" date="2011" name="PLoS Genet.">
        <title>Caenorhabditis briggsae recombinant inbred line genotypes reveal inter-strain incompatibility and the evolution of recombination.</title>
        <authorList>
            <person name="Ross J.A."/>
            <person name="Koboldt D.C."/>
            <person name="Staisch J.E."/>
            <person name="Chamberlin H.M."/>
            <person name="Gupta B.P."/>
            <person name="Miller R.D."/>
            <person name="Baird S.E."/>
            <person name="Haag E.S."/>
        </authorList>
    </citation>
    <scope>NUCLEOTIDE SEQUENCE [LARGE SCALE GENOMIC DNA]</scope>
    <source>
        <strain evidence="2 3">AF16</strain>
    </source>
</reference>
<protein>
    <submittedName>
        <fullName evidence="2">Protein CBG09419</fullName>
    </submittedName>
</protein>
<organism evidence="2 3">
    <name type="scientific">Caenorhabditis briggsae</name>
    <dbReference type="NCBI Taxonomy" id="6238"/>
    <lineage>
        <taxon>Eukaryota</taxon>
        <taxon>Metazoa</taxon>
        <taxon>Ecdysozoa</taxon>
        <taxon>Nematoda</taxon>
        <taxon>Chromadorea</taxon>
        <taxon>Rhabditida</taxon>
        <taxon>Rhabditina</taxon>
        <taxon>Rhabditomorpha</taxon>
        <taxon>Rhabditoidea</taxon>
        <taxon>Rhabditidae</taxon>
        <taxon>Peloderinae</taxon>
        <taxon>Caenorhabditis</taxon>
    </lineage>
</organism>
<dbReference type="InParanoid" id="A8X955"/>
<sequence>MPGDNKFYKYFVVYPFNVLSISKLTVIVLLILSLYGWDVKQKTSGSNFLLAIYDILAIGVAAISLWFIVQKFYWLKVVSYKKLGYCFHYIFYCRRTEESVFNIIGILLSLASISTSFVTTLDPVSMQSVKYYSMVIIYNSHFQMTHILTLSIWIFSAFWAWRETYNNVSNLFISEWGDGGEETEIEYLEQHF</sequence>
<feature type="transmembrane region" description="Helical" evidence="1">
    <location>
        <begin position="142"/>
        <end position="161"/>
    </location>
</feature>
<dbReference type="CTD" id="8578938"/>
<evidence type="ECO:0000313" key="3">
    <source>
        <dbReference type="Proteomes" id="UP000008549"/>
    </source>
</evidence>
<keyword evidence="1" id="KW-1133">Transmembrane helix</keyword>
<dbReference type="OMA" id="WIFSAFW"/>
<evidence type="ECO:0000313" key="2">
    <source>
        <dbReference type="EMBL" id="CAP29167.2"/>
    </source>
</evidence>
<name>A8X955_CAEBR</name>
<evidence type="ECO:0000256" key="1">
    <source>
        <dbReference type="SAM" id="Phobius"/>
    </source>
</evidence>
<evidence type="ECO:0000313" key="4">
    <source>
        <dbReference type="WormBase" id="CBG09419"/>
    </source>
</evidence>
<dbReference type="GeneID" id="8578938"/>
<feature type="transmembrane region" description="Helical" evidence="1">
    <location>
        <begin position="48"/>
        <end position="69"/>
    </location>
</feature>
<dbReference type="WormBase" id="CBG09419">
    <property type="protein sequence ID" value="CBP02304"/>
    <property type="gene ID" value="WBGene00031003"/>
</dbReference>